<dbReference type="GO" id="GO:0051537">
    <property type="term" value="F:2 iron, 2 sulfur cluster binding"/>
    <property type="evidence" value="ECO:0007669"/>
    <property type="project" value="UniProtKB-KW"/>
</dbReference>
<keyword evidence="3" id="KW-0408">Iron</keyword>
<dbReference type="InterPro" id="IPR017941">
    <property type="entry name" value="Rieske_2Fe-2S"/>
</dbReference>
<keyword evidence="1" id="KW-0001">2Fe-2S</keyword>
<dbReference type="Pfam" id="PF00355">
    <property type="entry name" value="Rieske"/>
    <property type="match status" value="1"/>
</dbReference>
<dbReference type="AlphaFoldDB" id="A0A1M6U288"/>
<name>A0A1M6U288_9BRAD</name>
<evidence type="ECO:0000256" key="2">
    <source>
        <dbReference type="ARBA" id="ARBA00022723"/>
    </source>
</evidence>
<dbReference type="InterPro" id="IPR036922">
    <property type="entry name" value="Rieske_2Fe-2S_sf"/>
</dbReference>
<dbReference type="OrthoDB" id="9794175at2"/>
<gene>
    <name evidence="6" type="ORF">SAMN05444159_3765</name>
</gene>
<evidence type="ECO:0000256" key="1">
    <source>
        <dbReference type="ARBA" id="ARBA00022714"/>
    </source>
</evidence>
<evidence type="ECO:0000313" key="7">
    <source>
        <dbReference type="Proteomes" id="UP000189935"/>
    </source>
</evidence>
<dbReference type="GO" id="GO:0051213">
    <property type="term" value="F:dioxygenase activity"/>
    <property type="evidence" value="ECO:0007669"/>
    <property type="project" value="UniProtKB-KW"/>
</dbReference>
<dbReference type="GO" id="GO:0046872">
    <property type="term" value="F:metal ion binding"/>
    <property type="evidence" value="ECO:0007669"/>
    <property type="project" value="UniProtKB-KW"/>
</dbReference>
<dbReference type="PROSITE" id="PS51296">
    <property type="entry name" value="RIESKE"/>
    <property type="match status" value="1"/>
</dbReference>
<dbReference type="CDD" id="cd03467">
    <property type="entry name" value="Rieske"/>
    <property type="match status" value="1"/>
</dbReference>
<protein>
    <submittedName>
        <fullName evidence="6">Ferredoxin subunit of nitrite reductase or a ring-hydroxylating dioxygenase</fullName>
    </submittedName>
</protein>
<feature type="domain" description="Rieske" evidence="5">
    <location>
        <begin position="4"/>
        <end position="119"/>
    </location>
</feature>
<organism evidence="6 7">
    <name type="scientific">Bradyrhizobium lablabi</name>
    <dbReference type="NCBI Taxonomy" id="722472"/>
    <lineage>
        <taxon>Bacteria</taxon>
        <taxon>Pseudomonadati</taxon>
        <taxon>Pseudomonadota</taxon>
        <taxon>Alphaproteobacteria</taxon>
        <taxon>Hyphomicrobiales</taxon>
        <taxon>Nitrobacteraceae</taxon>
        <taxon>Bradyrhizobium</taxon>
    </lineage>
</organism>
<evidence type="ECO:0000313" key="6">
    <source>
        <dbReference type="EMBL" id="SHK63317.1"/>
    </source>
</evidence>
<keyword evidence="6" id="KW-0560">Oxidoreductase</keyword>
<keyword evidence="2" id="KW-0479">Metal-binding</keyword>
<dbReference type="PANTHER" id="PTHR21496:SF23">
    <property type="entry name" value="3-PHENYLPROPIONATE_CINNAMIC ACID DIOXYGENASE FERREDOXIN SUBUNIT"/>
    <property type="match status" value="1"/>
</dbReference>
<proteinExistence type="predicted"/>
<keyword evidence="6" id="KW-0223">Dioxygenase</keyword>
<sequence>MPEYFAGKVTDYADGDRKVVDCAESEVGVFKIDGEFFAWHNRCAHRAGPVCQGRIMKRVIEPVAEDRTVRSQQYDPSETHIICPWHGYEYSIKTGFHQGNSRIRLRKAELAIRDDEIYVRI</sequence>
<dbReference type="Gene3D" id="2.102.10.10">
    <property type="entry name" value="Rieske [2Fe-2S] iron-sulphur domain"/>
    <property type="match status" value="1"/>
</dbReference>
<dbReference type="EMBL" id="LT670844">
    <property type="protein sequence ID" value="SHK63317.1"/>
    <property type="molecule type" value="Genomic_DNA"/>
</dbReference>
<dbReference type="PANTHER" id="PTHR21496">
    <property type="entry name" value="FERREDOXIN-RELATED"/>
    <property type="match status" value="1"/>
</dbReference>
<reference evidence="6 7" key="1">
    <citation type="submission" date="2016-11" db="EMBL/GenBank/DDBJ databases">
        <authorList>
            <person name="Jaros S."/>
            <person name="Januszkiewicz K."/>
            <person name="Wedrychowicz H."/>
        </authorList>
    </citation>
    <scope>NUCLEOTIDE SEQUENCE [LARGE SCALE GENOMIC DNA]</scope>
    <source>
        <strain evidence="6 7">GAS499</strain>
    </source>
</reference>
<dbReference type="RefSeq" id="WP_079540242.1">
    <property type="nucleotide sequence ID" value="NZ_LT670844.1"/>
</dbReference>
<accession>A0A1M6U288</accession>
<evidence type="ECO:0000256" key="4">
    <source>
        <dbReference type="ARBA" id="ARBA00023014"/>
    </source>
</evidence>
<dbReference type="SUPFAM" id="SSF50022">
    <property type="entry name" value="ISP domain"/>
    <property type="match status" value="1"/>
</dbReference>
<keyword evidence="4" id="KW-0411">Iron-sulfur</keyword>
<dbReference type="Proteomes" id="UP000189935">
    <property type="component" value="Chromosome I"/>
</dbReference>
<evidence type="ECO:0000256" key="3">
    <source>
        <dbReference type="ARBA" id="ARBA00023004"/>
    </source>
</evidence>
<evidence type="ECO:0000259" key="5">
    <source>
        <dbReference type="PROSITE" id="PS51296"/>
    </source>
</evidence>